<gene>
    <name evidence="5" type="ORF">KI688_005350</name>
</gene>
<dbReference type="OrthoDB" id="2304312at2759"/>
<dbReference type="EMBL" id="JAHRHY010000019">
    <property type="protein sequence ID" value="KAG9062435.1"/>
    <property type="molecule type" value="Genomic_DNA"/>
</dbReference>
<comment type="caution">
    <text evidence="5">The sequence shown here is derived from an EMBL/GenBank/DDBJ whole genome shotgun (WGS) entry which is preliminary data.</text>
</comment>
<protein>
    <recommendedName>
        <fullName evidence="4">Crinkler effector protein N-terminal domain-containing protein</fullName>
    </recommendedName>
</protein>
<dbReference type="InterPro" id="IPR045379">
    <property type="entry name" value="Crinkler_N"/>
</dbReference>
<dbReference type="GO" id="GO:0005576">
    <property type="term" value="C:extracellular region"/>
    <property type="evidence" value="ECO:0007669"/>
    <property type="project" value="UniProtKB-SubCell"/>
</dbReference>
<name>A0A9P7XJK0_9FUNG</name>
<feature type="domain" description="Crinkler effector protein N-terminal" evidence="4">
    <location>
        <begin position="11"/>
        <end position="112"/>
    </location>
</feature>
<evidence type="ECO:0000313" key="5">
    <source>
        <dbReference type="EMBL" id="KAG9062435.1"/>
    </source>
</evidence>
<dbReference type="Pfam" id="PF20147">
    <property type="entry name" value="Crinkler"/>
    <property type="match status" value="1"/>
</dbReference>
<evidence type="ECO:0000259" key="4">
    <source>
        <dbReference type="Pfam" id="PF20147"/>
    </source>
</evidence>
<evidence type="ECO:0000256" key="1">
    <source>
        <dbReference type="ARBA" id="ARBA00004340"/>
    </source>
</evidence>
<dbReference type="AlphaFoldDB" id="A0A9P7XJK0"/>
<organism evidence="5 6">
    <name type="scientific">Linnemannia hyalina</name>
    <dbReference type="NCBI Taxonomy" id="64524"/>
    <lineage>
        <taxon>Eukaryota</taxon>
        <taxon>Fungi</taxon>
        <taxon>Fungi incertae sedis</taxon>
        <taxon>Mucoromycota</taxon>
        <taxon>Mortierellomycotina</taxon>
        <taxon>Mortierellomycetes</taxon>
        <taxon>Mortierellales</taxon>
        <taxon>Mortierellaceae</taxon>
        <taxon>Linnemannia</taxon>
    </lineage>
</organism>
<accession>A0A9P7XJK0</accession>
<reference evidence="5" key="1">
    <citation type="submission" date="2021-06" db="EMBL/GenBank/DDBJ databases">
        <title>Genome Sequence of Mortierella hyaline Strain SCG-10, a Cold-Adapted, Nitrate-Reducing Fungus Isolated from Soil in Minnesota, USA.</title>
        <authorList>
            <person name="Aldossari N."/>
        </authorList>
    </citation>
    <scope>NUCLEOTIDE SEQUENCE</scope>
    <source>
        <strain evidence="5">SCG-10</strain>
    </source>
</reference>
<keyword evidence="6" id="KW-1185">Reference proteome</keyword>
<dbReference type="Proteomes" id="UP000707451">
    <property type="component" value="Unassembled WGS sequence"/>
</dbReference>
<dbReference type="GO" id="GO:0043657">
    <property type="term" value="C:host cell"/>
    <property type="evidence" value="ECO:0007669"/>
    <property type="project" value="UniProtKB-SubCell"/>
</dbReference>
<keyword evidence="3" id="KW-0964">Secreted</keyword>
<sequence>MLQDTTTNGHLKLFCLVDGESTSNAFPLTIPSSETVGELRKLIKVEKAPEFDDIAADKLTLWSILIPDDRNNDERPILLDTTSGKTKLKATTKLSKVFTSELPDDTIHIIVQRPPVTRRWLLFMAWLSGVTNSITAFHSSEQWQQQA</sequence>
<comment type="subcellular location">
    <subcellularLocation>
        <location evidence="1">Host cell</location>
    </subcellularLocation>
    <subcellularLocation>
        <location evidence="2">Secreted</location>
    </subcellularLocation>
</comment>
<evidence type="ECO:0000256" key="3">
    <source>
        <dbReference type="ARBA" id="ARBA00022525"/>
    </source>
</evidence>
<proteinExistence type="predicted"/>
<evidence type="ECO:0000313" key="6">
    <source>
        <dbReference type="Proteomes" id="UP000707451"/>
    </source>
</evidence>
<evidence type="ECO:0000256" key="2">
    <source>
        <dbReference type="ARBA" id="ARBA00004613"/>
    </source>
</evidence>